<dbReference type="GO" id="GO:0055085">
    <property type="term" value="P:transmembrane transport"/>
    <property type="evidence" value="ECO:0007669"/>
    <property type="project" value="InterPro"/>
</dbReference>
<keyword evidence="2" id="KW-0812">Transmembrane</keyword>
<dbReference type="Proteomes" id="UP000093807">
    <property type="component" value="Unassembled WGS sequence"/>
</dbReference>
<dbReference type="AlphaFoldDB" id="A0A199XTH0"/>
<evidence type="ECO:0000256" key="2">
    <source>
        <dbReference type="SAM" id="Phobius"/>
    </source>
</evidence>
<comment type="caution">
    <text evidence="4">The sequence shown here is derived from an EMBL/GenBank/DDBJ whole genome shotgun (WGS) entry which is preliminary data.</text>
</comment>
<dbReference type="Pfam" id="PF03544">
    <property type="entry name" value="TonB_C"/>
    <property type="match status" value="1"/>
</dbReference>
<evidence type="ECO:0000256" key="1">
    <source>
        <dbReference type="SAM" id="MobiDB-lite"/>
    </source>
</evidence>
<dbReference type="PANTHER" id="PTHR33446:SF2">
    <property type="entry name" value="PROTEIN TONB"/>
    <property type="match status" value="1"/>
</dbReference>
<protein>
    <submittedName>
        <fullName evidence="4">Gram-negative bacterial tonB protein</fullName>
    </submittedName>
</protein>
<dbReference type="GO" id="GO:0031992">
    <property type="term" value="F:energy transducer activity"/>
    <property type="evidence" value="ECO:0007669"/>
    <property type="project" value="TreeGrafter"/>
</dbReference>
<feature type="compositionally biased region" description="Low complexity" evidence="1">
    <location>
        <begin position="137"/>
        <end position="160"/>
    </location>
</feature>
<evidence type="ECO:0000259" key="3">
    <source>
        <dbReference type="Pfam" id="PF03544"/>
    </source>
</evidence>
<gene>
    <name evidence="4" type="ORF">FLB_04710</name>
</gene>
<dbReference type="Gene3D" id="3.30.1150.10">
    <property type="match status" value="1"/>
</dbReference>
<proteinExistence type="predicted"/>
<sequence length="273" mass="29902">MSKLSIYENRWIDLVFEDKNKNYGAYQLRQESTKNTVSAFFLGVVLIITIISIALVINKLSPNTIAVPEIPETIFRPIDLDEIIPLTPEEPVKKTALPTVKNPVENVVTTQKMTNPQIVNAQAATPEVPKNNEFSQSSASTSGTGDATTGTVTTAIQGTTPEVEVPNNSIVNTAMLDKSPEFPGGMKKFYNYVGNNFSKPDIEGLETIRVSIAFVIEKDGSMTDIRVLKDPGYGLGQEAIRVLKSLKTKWTPGILNGKPMRTAYTLPIVIKSE</sequence>
<feature type="transmembrane region" description="Helical" evidence="2">
    <location>
        <begin position="37"/>
        <end position="57"/>
    </location>
</feature>
<dbReference type="SUPFAM" id="SSF74653">
    <property type="entry name" value="TolA/TonB C-terminal domain"/>
    <property type="match status" value="1"/>
</dbReference>
<evidence type="ECO:0000313" key="5">
    <source>
        <dbReference type="Proteomes" id="UP000093807"/>
    </source>
</evidence>
<keyword evidence="2" id="KW-0472">Membrane</keyword>
<accession>A0A199XTH0</accession>
<dbReference type="RefSeq" id="WP_064714360.1">
    <property type="nucleotide sequence ID" value="NZ_JMTM01000017.1"/>
</dbReference>
<dbReference type="GO" id="GO:0098797">
    <property type="term" value="C:plasma membrane protein complex"/>
    <property type="evidence" value="ECO:0007669"/>
    <property type="project" value="TreeGrafter"/>
</dbReference>
<dbReference type="PANTHER" id="PTHR33446">
    <property type="entry name" value="PROTEIN TONB-RELATED"/>
    <property type="match status" value="1"/>
</dbReference>
<reference evidence="4 5" key="1">
    <citation type="submission" date="2016-06" db="EMBL/GenBank/DDBJ databases">
        <title>Draft genome sequence of Flavobacterium succinicans strain DD5b.</title>
        <authorList>
            <person name="Poehlein A."/>
            <person name="Daniel R."/>
            <person name="Simeonova D.D."/>
        </authorList>
    </citation>
    <scope>NUCLEOTIDE SEQUENCE [LARGE SCALE GENOMIC DNA]</scope>
    <source>
        <strain evidence="4 5">DD5b</strain>
    </source>
</reference>
<dbReference type="InterPro" id="IPR037682">
    <property type="entry name" value="TonB_C"/>
</dbReference>
<dbReference type="PATRIC" id="fig|29536.5.peg.500"/>
<organism evidence="4 5">
    <name type="scientific">Flavobacterium succinicans</name>
    <dbReference type="NCBI Taxonomy" id="29536"/>
    <lineage>
        <taxon>Bacteria</taxon>
        <taxon>Pseudomonadati</taxon>
        <taxon>Bacteroidota</taxon>
        <taxon>Flavobacteriia</taxon>
        <taxon>Flavobacteriales</taxon>
        <taxon>Flavobacteriaceae</taxon>
        <taxon>Flavobacterium</taxon>
    </lineage>
</organism>
<feature type="domain" description="TonB C-terminal" evidence="3">
    <location>
        <begin position="209"/>
        <end position="268"/>
    </location>
</feature>
<dbReference type="OrthoDB" id="1095452at2"/>
<keyword evidence="5" id="KW-1185">Reference proteome</keyword>
<keyword evidence="2" id="KW-1133">Transmembrane helix</keyword>
<evidence type="ECO:0000313" key="4">
    <source>
        <dbReference type="EMBL" id="OAZ04629.1"/>
    </source>
</evidence>
<dbReference type="EMBL" id="JMTM01000017">
    <property type="protein sequence ID" value="OAZ04629.1"/>
    <property type="molecule type" value="Genomic_DNA"/>
</dbReference>
<dbReference type="InterPro" id="IPR051045">
    <property type="entry name" value="TonB-dependent_transducer"/>
</dbReference>
<feature type="region of interest" description="Disordered" evidence="1">
    <location>
        <begin position="123"/>
        <end position="161"/>
    </location>
</feature>
<name>A0A199XTH0_9FLAO</name>